<proteinExistence type="predicted"/>
<dbReference type="InterPro" id="IPR037523">
    <property type="entry name" value="VOC_core"/>
</dbReference>
<gene>
    <name evidence="2" type="ORF">ACFSM5_04915</name>
</gene>
<dbReference type="Pfam" id="PF00903">
    <property type="entry name" value="Glyoxalase"/>
    <property type="match status" value="1"/>
</dbReference>
<dbReference type="EMBL" id="JBHUIP010000003">
    <property type="protein sequence ID" value="MFD2262219.1"/>
    <property type="molecule type" value="Genomic_DNA"/>
</dbReference>
<organism evidence="2 3">
    <name type="scientific">Lacibacterium aquatile</name>
    <dbReference type="NCBI Taxonomy" id="1168082"/>
    <lineage>
        <taxon>Bacteria</taxon>
        <taxon>Pseudomonadati</taxon>
        <taxon>Pseudomonadota</taxon>
        <taxon>Alphaproteobacteria</taxon>
        <taxon>Rhodospirillales</taxon>
        <taxon>Rhodospirillaceae</taxon>
    </lineage>
</organism>
<evidence type="ECO:0000313" key="2">
    <source>
        <dbReference type="EMBL" id="MFD2262219.1"/>
    </source>
</evidence>
<accession>A0ABW5DMR5</accession>
<reference evidence="3" key="1">
    <citation type="journal article" date="2019" name="Int. J. Syst. Evol. Microbiol.">
        <title>The Global Catalogue of Microorganisms (GCM) 10K type strain sequencing project: providing services to taxonomists for standard genome sequencing and annotation.</title>
        <authorList>
            <consortium name="The Broad Institute Genomics Platform"/>
            <consortium name="The Broad Institute Genome Sequencing Center for Infectious Disease"/>
            <person name="Wu L."/>
            <person name="Ma J."/>
        </authorList>
    </citation>
    <scope>NUCLEOTIDE SEQUENCE [LARGE SCALE GENOMIC DNA]</scope>
    <source>
        <strain evidence="3">CGMCC 1.19062</strain>
    </source>
</reference>
<dbReference type="InterPro" id="IPR004360">
    <property type="entry name" value="Glyas_Fos-R_dOase_dom"/>
</dbReference>
<feature type="domain" description="VOC" evidence="1">
    <location>
        <begin position="4"/>
        <end position="123"/>
    </location>
</feature>
<keyword evidence="3" id="KW-1185">Reference proteome</keyword>
<dbReference type="PROSITE" id="PS51819">
    <property type="entry name" value="VOC"/>
    <property type="match status" value="1"/>
</dbReference>
<sequence>MKITSYYPVIMTDDVAGTAGFYEKHLGFQALFTADWYVHLQMVGNESVNLAILDGSHETIPEIGRGKASGLLLNFEVEDVDAVHDAMVAAGLPVLRSLRDEDFGQRHFITADPNGVLIDVIKPIPPAANFAEAYTDAARPV</sequence>
<dbReference type="Gene3D" id="3.30.720.110">
    <property type="match status" value="1"/>
</dbReference>
<comment type="caution">
    <text evidence="2">The sequence shown here is derived from an EMBL/GenBank/DDBJ whole genome shotgun (WGS) entry which is preliminary data.</text>
</comment>
<name>A0ABW5DMR5_9PROT</name>
<evidence type="ECO:0000259" key="1">
    <source>
        <dbReference type="PROSITE" id="PS51819"/>
    </source>
</evidence>
<dbReference type="RefSeq" id="WP_379875137.1">
    <property type="nucleotide sequence ID" value="NZ_JBHUIP010000003.1"/>
</dbReference>
<dbReference type="Gene3D" id="3.30.720.120">
    <property type="match status" value="1"/>
</dbReference>
<protein>
    <submittedName>
        <fullName evidence="2">VOC family protein</fullName>
    </submittedName>
</protein>
<dbReference type="Proteomes" id="UP001597295">
    <property type="component" value="Unassembled WGS sequence"/>
</dbReference>
<dbReference type="SUPFAM" id="SSF54593">
    <property type="entry name" value="Glyoxalase/Bleomycin resistance protein/Dihydroxybiphenyl dioxygenase"/>
    <property type="match status" value="1"/>
</dbReference>
<dbReference type="CDD" id="cd08359">
    <property type="entry name" value="VOC_like"/>
    <property type="match status" value="1"/>
</dbReference>
<dbReference type="InterPro" id="IPR029068">
    <property type="entry name" value="Glyas_Bleomycin-R_OHBP_Dase"/>
</dbReference>
<evidence type="ECO:0000313" key="3">
    <source>
        <dbReference type="Proteomes" id="UP001597295"/>
    </source>
</evidence>